<sequence>MSPTGHEPTHPATNAEENASQQPTDAPAGGADRRTGDAGERGSAVGGTAGSAAPGTAEDTASGTAEDAASGTAGEQGAADGVPAQPPLDPAARERARARAEAIAYKAQDRANRAKARTLTNMFWALLATFVVVAFLMTVTWRPKEEKVRAVEYTAQLEDGRKLAPWIRGPEPMPDGWTATNVELRAPEQRPITWHLGTVTTEKKYVGLEQSNQTNPRYQNDELGKTEDDGTSTIGGVVWQRKTLLDRKDENALVLIGSGVTTIVTGNAGYPALETFAATLR</sequence>
<gene>
    <name evidence="3" type="ORF">HDA39_004230</name>
</gene>
<feature type="compositionally biased region" description="Basic and acidic residues" evidence="1">
    <location>
        <begin position="219"/>
        <end position="228"/>
    </location>
</feature>
<feature type="region of interest" description="Disordered" evidence="1">
    <location>
        <begin position="209"/>
        <end position="229"/>
    </location>
</feature>
<keyword evidence="4" id="KW-1185">Reference proteome</keyword>
<accession>A0A7W9MV31</accession>
<dbReference type="RefSeq" id="WP_238356111.1">
    <property type="nucleotide sequence ID" value="NZ_JACHMY010000001.1"/>
</dbReference>
<keyword evidence="2" id="KW-0472">Membrane</keyword>
<dbReference type="EMBL" id="JACHMY010000001">
    <property type="protein sequence ID" value="MBB5837496.1"/>
    <property type="molecule type" value="Genomic_DNA"/>
</dbReference>
<protein>
    <recommendedName>
        <fullName evidence="5">DUF4245 domain-containing protein</fullName>
    </recommendedName>
</protein>
<feature type="compositionally biased region" description="Polar residues" evidence="1">
    <location>
        <begin position="11"/>
        <end position="24"/>
    </location>
</feature>
<dbReference type="Pfam" id="PF14030">
    <property type="entry name" value="DUF4245"/>
    <property type="match status" value="1"/>
</dbReference>
<dbReference type="InterPro" id="IPR025339">
    <property type="entry name" value="DUF4245"/>
</dbReference>
<evidence type="ECO:0000256" key="2">
    <source>
        <dbReference type="SAM" id="Phobius"/>
    </source>
</evidence>
<keyword evidence="2" id="KW-0812">Transmembrane</keyword>
<evidence type="ECO:0000313" key="4">
    <source>
        <dbReference type="Proteomes" id="UP000549971"/>
    </source>
</evidence>
<feature type="region of interest" description="Disordered" evidence="1">
    <location>
        <begin position="1"/>
        <end position="96"/>
    </location>
</feature>
<feature type="compositionally biased region" description="Basic and acidic residues" evidence="1">
    <location>
        <begin position="31"/>
        <end position="40"/>
    </location>
</feature>
<comment type="caution">
    <text evidence="3">The sequence shown here is derived from an EMBL/GenBank/DDBJ whole genome shotgun (WGS) entry which is preliminary data.</text>
</comment>
<name>A0A7W9MV31_9ACTN</name>
<dbReference type="Proteomes" id="UP000549971">
    <property type="component" value="Unassembled WGS sequence"/>
</dbReference>
<reference evidence="3 4" key="1">
    <citation type="submission" date="2020-08" db="EMBL/GenBank/DDBJ databases">
        <title>Sequencing the genomes of 1000 actinobacteria strains.</title>
        <authorList>
            <person name="Klenk H.-P."/>
        </authorList>
    </citation>
    <scope>NUCLEOTIDE SEQUENCE [LARGE SCALE GENOMIC DNA]</scope>
    <source>
        <strain evidence="3 4">DSM 28967</strain>
    </source>
</reference>
<dbReference type="AlphaFoldDB" id="A0A7W9MV31"/>
<evidence type="ECO:0008006" key="5">
    <source>
        <dbReference type="Google" id="ProtNLM"/>
    </source>
</evidence>
<feature type="transmembrane region" description="Helical" evidence="2">
    <location>
        <begin position="122"/>
        <end position="141"/>
    </location>
</feature>
<organism evidence="3 4">
    <name type="scientific">Kribbella italica</name>
    <dbReference type="NCBI Taxonomy" id="1540520"/>
    <lineage>
        <taxon>Bacteria</taxon>
        <taxon>Bacillati</taxon>
        <taxon>Actinomycetota</taxon>
        <taxon>Actinomycetes</taxon>
        <taxon>Propionibacteriales</taxon>
        <taxon>Kribbellaceae</taxon>
        <taxon>Kribbella</taxon>
    </lineage>
</organism>
<feature type="compositionally biased region" description="Polar residues" evidence="1">
    <location>
        <begin position="209"/>
        <end position="218"/>
    </location>
</feature>
<evidence type="ECO:0000313" key="3">
    <source>
        <dbReference type="EMBL" id="MBB5837496.1"/>
    </source>
</evidence>
<keyword evidence="2" id="KW-1133">Transmembrane helix</keyword>
<proteinExistence type="predicted"/>
<evidence type="ECO:0000256" key="1">
    <source>
        <dbReference type="SAM" id="MobiDB-lite"/>
    </source>
</evidence>